<keyword evidence="2" id="KW-1185">Reference proteome</keyword>
<dbReference type="AlphaFoldDB" id="A0AAV4DLF7"/>
<accession>A0AAV4DLF7</accession>
<reference evidence="1 2" key="1">
    <citation type="journal article" date="2021" name="Elife">
        <title>Chloroplast acquisition without the gene transfer in kleptoplastic sea slugs, Plakobranchus ocellatus.</title>
        <authorList>
            <person name="Maeda T."/>
            <person name="Takahashi S."/>
            <person name="Yoshida T."/>
            <person name="Shimamura S."/>
            <person name="Takaki Y."/>
            <person name="Nagai Y."/>
            <person name="Toyoda A."/>
            <person name="Suzuki Y."/>
            <person name="Arimoto A."/>
            <person name="Ishii H."/>
            <person name="Satoh N."/>
            <person name="Nishiyama T."/>
            <person name="Hasebe M."/>
            <person name="Maruyama T."/>
            <person name="Minagawa J."/>
            <person name="Obokata J."/>
            <person name="Shigenobu S."/>
        </authorList>
    </citation>
    <scope>NUCLEOTIDE SEQUENCE [LARGE SCALE GENOMIC DNA]</scope>
</reference>
<sequence>MKRFGNVYDFNDFKSCLRKTKCIPIIMKPQEFRACQSGVSHHTPNRLPERTKLASMVQVIFWRKKRLLCATRVSLASMSSRSTCLPPSARAWLHCAIPVPSVLVTCVAFQFSYERKHDQLWSILNSDWFHQPLCQHFHKQTGVTIISDKYDVNPLPPFSLTICSLTRIPHQMLSLADKDPRNFMFPPVAVSPVAKNRR</sequence>
<name>A0AAV4DLF7_9GAST</name>
<evidence type="ECO:0000313" key="2">
    <source>
        <dbReference type="Proteomes" id="UP000735302"/>
    </source>
</evidence>
<comment type="caution">
    <text evidence="1">The sequence shown here is derived from an EMBL/GenBank/DDBJ whole genome shotgun (WGS) entry which is preliminary data.</text>
</comment>
<proteinExistence type="predicted"/>
<organism evidence="1 2">
    <name type="scientific">Plakobranchus ocellatus</name>
    <dbReference type="NCBI Taxonomy" id="259542"/>
    <lineage>
        <taxon>Eukaryota</taxon>
        <taxon>Metazoa</taxon>
        <taxon>Spiralia</taxon>
        <taxon>Lophotrochozoa</taxon>
        <taxon>Mollusca</taxon>
        <taxon>Gastropoda</taxon>
        <taxon>Heterobranchia</taxon>
        <taxon>Euthyneura</taxon>
        <taxon>Panpulmonata</taxon>
        <taxon>Sacoglossa</taxon>
        <taxon>Placobranchoidea</taxon>
        <taxon>Plakobranchidae</taxon>
        <taxon>Plakobranchus</taxon>
    </lineage>
</organism>
<protein>
    <submittedName>
        <fullName evidence="1">Uncharacterized protein</fullName>
    </submittedName>
</protein>
<dbReference type="EMBL" id="BLXT01007988">
    <property type="protein sequence ID" value="GFO45006.1"/>
    <property type="molecule type" value="Genomic_DNA"/>
</dbReference>
<dbReference type="Proteomes" id="UP000735302">
    <property type="component" value="Unassembled WGS sequence"/>
</dbReference>
<gene>
    <name evidence="1" type="ORF">PoB_007151100</name>
</gene>
<evidence type="ECO:0000313" key="1">
    <source>
        <dbReference type="EMBL" id="GFO45006.1"/>
    </source>
</evidence>